<dbReference type="Proteomes" id="UP001596189">
    <property type="component" value="Unassembled WGS sequence"/>
</dbReference>
<evidence type="ECO:0000313" key="4">
    <source>
        <dbReference type="EMBL" id="MFC6007684.1"/>
    </source>
</evidence>
<dbReference type="Gene3D" id="3.40.50.720">
    <property type="entry name" value="NAD(P)-binding Rossmann-like Domain"/>
    <property type="match status" value="1"/>
</dbReference>
<organism evidence="4 5">
    <name type="scientific">Angustibacter luteus</name>
    <dbReference type="NCBI Taxonomy" id="658456"/>
    <lineage>
        <taxon>Bacteria</taxon>
        <taxon>Bacillati</taxon>
        <taxon>Actinomycetota</taxon>
        <taxon>Actinomycetes</taxon>
        <taxon>Kineosporiales</taxon>
        <taxon>Kineosporiaceae</taxon>
    </lineage>
</organism>
<keyword evidence="5" id="KW-1185">Reference proteome</keyword>
<name>A0ABW1JES6_9ACTN</name>
<dbReference type="EMBL" id="JBHSRD010000004">
    <property type="protein sequence ID" value="MFC6007684.1"/>
    <property type="molecule type" value="Genomic_DNA"/>
</dbReference>
<dbReference type="PANTHER" id="PTHR43976:SF16">
    <property type="entry name" value="SHORT-CHAIN DEHYDROGENASE_REDUCTASE FAMILY PROTEIN"/>
    <property type="match status" value="1"/>
</dbReference>
<evidence type="ECO:0000256" key="2">
    <source>
        <dbReference type="ARBA" id="ARBA00023002"/>
    </source>
</evidence>
<protein>
    <submittedName>
        <fullName evidence="4">SDR family NAD(P)-dependent oxidoreductase</fullName>
    </submittedName>
</protein>
<proteinExistence type="inferred from homology"/>
<gene>
    <name evidence="4" type="ORF">ACFQDO_11145</name>
</gene>
<comment type="similarity">
    <text evidence="1 3">Belongs to the short-chain dehydrogenases/reductases (SDR) family.</text>
</comment>
<dbReference type="PROSITE" id="PS00061">
    <property type="entry name" value="ADH_SHORT"/>
    <property type="match status" value="1"/>
</dbReference>
<accession>A0ABW1JES6</accession>
<comment type="caution">
    <text evidence="4">The sequence shown here is derived from an EMBL/GenBank/DDBJ whole genome shotgun (WGS) entry which is preliminary data.</text>
</comment>
<dbReference type="InterPro" id="IPR002347">
    <property type="entry name" value="SDR_fam"/>
</dbReference>
<dbReference type="PRINTS" id="PR00080">
    <property type="entry name" value="SDRFAMILY"/>
</dbReference>
<dbReference type="InterPro" id="IPR036291">
    <property type="entry name" value="NAD(P)-bd_dom_sf"/>
</dbReference>
<dbReference type="Pfam" id="PF00106">
    <property type="entry name" value="adh_short"/>
    <property type="match status" value="1"/>
</dbReference>
<dbReference type="InterPro" id="IPR051911">
    <property type="entry name" value="SDR_oxidoreductase"/>
</dbReference>
<dbReference type="RefSeq" id="WP_345715637.1">
    <property type="nucleotide sequence ID" value="NZ_BAABFP010000002.1"/>
</dbReference>
<keyword evidence="2" id="KW-0560">Oxidoreductase</keyword>
<dbReference type="PANTHER" id="PTHR43976">
    <property type="entry name" value="SHORT CHAIN DEHYDROGENASE"/>
    <property type="match status" value="1"/>
</dbReference>
<dbReference type="InterPro" id="IPR020904">
    <property type="entry name" value="Sc_DH/Rdtase_CS"/>
</dbReference>
<reference evidence="5" key="1">
    <citation type="journal article" date="2019" name="Int. J. Syst. Evol. Microbiol.">
        <title>The Global Catalogue of Microorganisms (GCM) 10K type strain sequencing project: providing services to taxonomists for standard genome sequencing and annotation.</title>
        <authorList>
            <consortium name="The Broad Institute Genomics Platform"/>
            <consortium name="The Broad Institute Genome Sequencing Center for Infectious Disease"/>
            <person name="Wu L."/>
            <person name="Ma J."/>
        </authorList>
    </citation>
    <scope>NUCLEOTIDE SEQUENCE [LARGE SCALE GENOMIC DNA]</scope>
    <source>
        <strain evidence="5">KACC 14249</strain>
    </source>
</reference>
<dbReference type="PRINTS" id="PR00081">
    <property type="entry name" value="GDHRDH"/>
</dbReference>
<evidence type="ECO:0000256" key="3">
    <source>
        <dbReference type="RuleBase" id="RU000363"/>
    </source>
</evidence>
<evidence type="ECO:0000256" key="1">
    <source>
        <dbReference type="ARBA" id="ARBA00006484"/>
    </source>
</evidence>
<dbReference type="SUPFAM" id="SSF51735">
    <property type="entry name" value="NAD(P)-binding Rossmann-fold domains"/>
    <property type="match status" value="1"/>
</dbReference>
<sequence length="279" mass="29133">MSDRRVALVTGTSSGIGLEVALGLARRGVHVVATARDVAKGAGLLAAATQEGLTVELRALDVTVPEQAEACVTAVVADHGRLDVLVNNAGRGKVATLEQLDDGELQEQLEVNYLSVARLTRLVLPVMRSAGRGRVVTVTSVGGVVGQPFADAYCGAKFAVEGLMQSLAPVVARFGVEVAVVEPAAVASEFVRNTGAADTGSPLDDDYAPLLQAYLHRTGRSFATAQPSKEAAAVVVEAALTEQPRFRWQTSPSAEGFAGLSLADLSGERVLDQTRTWLT</sequence>
<evidence type="ECO:0000313" key="5">
    <source>
        <dbReference type="Proteomes" id="UP001596189"/>
    </source>
</evidence>